<evidence type="ECO:0000256" key="3">
    <source>
        <dbReference type="ARBA" id="ARBA00006576"/>
    </source>
</evidence>
<dbReference type="GO" id="GO:0005829">
    <property type="term" value="C:cytosol"/>
    <property type="evidence" value="ECO:0007669"/>
    <property type="project" value="TreeGrafter"/>
</dbReference>
<dbReference type="PROSITE" id="PS51747">
    <property type="entry name" value="CYT_DCMP_DEAMINASES_2"/>
    <property type="match status" value="1"/>
</dbReference>
<dbReference type="PROSITE" id="PS00903">
    <property type="entry name" value="CYT_DCMP_DEAMINASES_1"/>
    <property type="match status" value="1"/>
</dbReference>
<feature type="binding site" evidence="13">
    <location>
        <begin position="45"/>
        <end position="51"/>
    </location>
    <ligand>
        <name>substrate</name>
    </ligand>
</feature>
<feature type="binding site" evidence="14">
    <location>
        <position position="92"/>
    </location>
    <ligand>
        <name>Zn(2+)</name>
        <dbReference type="ChEBI" id="CHEBI:29105"/>
        <note>catalytic</note>
    </ligand>
</feature>
<evidence type="ECO:0000256" key="5">
    <source>
        <dbReference type="ARBA" id="ARBA00018266"/>
    </source>
</evidence>
<dbReference type="Gene3D" id="3.40.140.10">
    <property type="entry name" value="Cytidine Deaminase, domain 2"/>
    <property type="match status" value="1"/>
</dbReference>
<evidence type="ECO:0000256" key="2">
    <source>
        <dbReference type="ARBA" id="ARBA00003949"/>
    </source>
</evidence>
<comment type="catalytic activity">
    <reaction evidence="11 15">
        <text>cytidine + H2O + H(+) = uridine + NH4(+)</text>
        <dbReference type="Rhea" id="RHEA:16069"/>
        <dbReference type="ChEBI" id="CHEBI:15377"/>
        <dbReference type="ChEBI" id="CHEBI:15378"/>
        <dbReference type="ChEBI" id="CHEBI:16704"/>
        <dbReference type="ChEBI" id="CHEBI:17562"/>
        <dbReference type="ChEBI" id="CHEBI:28938"/>
        <dbReference type="EC" id="3.5.4.5"/>
    </reaction>
</comment>
<dbReference type="FunFam" id="3.40.140.10:FF:000008">
    <property type="entry name" value="Cytidine deaminase"/>
    <property type="match status" value="1"/>
</dbReference>
<evidence type="ECO:0000256" key="11">
    <source>
        <dbReference type="ARBA" id="ARBA00049558"/>
    </source>
</evidence>
<proteinExistence type="inferred from homology"/>
<feature type="active site" description="Proton donor" evidence="12">
    <location>
        <position position="58"/>
    </location>
</feature>
<dbReference type="InterPro" id="IPR050202">
    <property type="entry name" value="Cyt/Deoxycyt_deaminase"/>
</dbReference>
<keyword evidence="7 15" id="KW-0378">Hydrolase</keyword>
<dbReference type="EMBL" id="UAWC01000002">
    <property type="protein sequence ID" value="SQB33901.1"/>
    <property type="molecule type" value="Genomic_DNA"/>
</dbReference>
<dbReference type="GO" id="GO:0072527">
    <property type="term" value="P:pyrimidine-containing compound metabolic process"/>
    <property type="evidence" value="ECO:0007669"/>
    <property type="project" value="UniProtKB-ARBA"/>
</dbReference>
<protein>
    <recommendedName>
        <fullName evidence="5 15">Cytidine deaminase</fullName>
        <ecNumber evidence="4 15">3.5.4.5</ecNumber>
    </recommendedName>
    <alternativeName>
        <fullName evidence="9 15">Cytidine aminohydrolase</fullName>
    </alternativeName>
</protein>
<comment type="similarity">
    <text evidence="3 15">Belongs to the cytidine and deoxycytidylate deaminase family.</text>
</comment>
<dbReference type="PANTHER" id="PTHR11644">
    <property type="entry name" value="CYTIDINE DEAMINASE"/>
    <property type="match status" value="1"/>
</dbReference>
<dbReference type="GO" id="GO:0042802">
    <property type="term" value="F:identical protein binding"/>
    <property type="evidence" value="ECO:0007669"/>
    <property type="project" value="UniProtKB-ARBA"/>
</dbReference>
<dbReference type="NCBIfam" id="NF004064">
    <property type="entry name" value="PRK05578.1"/>
    <property type="match status" value="1"/>
</dbReference>
<evidence type="ECO:0000256" key="1">
    <source>
        <dbReference type="ARBA" id="ARBA00001947"/>
    </source>
</evidence>
<dbReference type="InterPro" id="IPR016193">
    <property type="entry name" value="Cytidine_deaminase-like"/>
</dbReference>
<evidence type="ECO:0000256" key="12">
    <source>
        <dbReference type="PIRSR" id="PIRSR606262-1"/>
    </source>
</evidence>
<evidence type="ECO:0000256" key="6">
    <source>
        <dbReference type="ARBA" id="ARBA00022723"/>
    </source>
</evidence>
<dbReference type="GO" id="GO:0055086">
    <property type="term" value="P:nucleobase-containing small molecule metabolic process"/>
    <property type="evidence" value="ECO:0007669"/>
    <property type="project" value="UniProtKB-ARBA"/>
</dbReference>
<dbReference type="CDD" id="cd01283">
    <property type="entry name" value="cytidine_deaminase"/>
    <property type="match status" value="1"/>
</dbReference>
<evidence type="ECO:0000256" key="10">
    <source>
        <dbReference type="ARBA" id="ARBA00049252"/>
    </source>
</evidence>
<reference evidence="17 18" key="1">
    <citation type="submission" date="2018-06" db="EMBL/GenBank/DDBJ databases">
        <authorList>
            <consortium name="Pathogen Informatics"/>
            <person name="Doyle S."/>
        </authorList>
    </citation>
    <scope>NUCLEOTIDE SEQUENCE [LARGE SCALE GENOMIC DNA]</scope>
    <source>
        <strain evidence="17 18">NCTC13028</strain>
    </source>
</reference>
<evidence type="ECO:0000256" key="15">
    <source>
        <dbReference type="RuleBase" id="RU364006"/>
    </source>
</evidence>
<dbReference type="InterPro" id="IPR016192">
    <property type="entry name" value="APOBEC/CMP_deaminase_Zn-bd"/>
</dbReference>
<comment type="cofactor">
    <cofactor evidence="1 14 15">
        <name>Zn(2+)</name>
        <dbReference type="ChEBI" id="CHEBI:29105"/>
    </cofactor>
</comment>
<evidence type="ECO:0000256" key="13">
    <source>
        <dbReference type="PIRSR" id="PIRSR606262-2"/>
    </source>
</evidence>
<evidence type="ECO:0000256" key="4">
    <source>
        <dbReference type="ARBA" id="ARBA00012783"/>
    </source>
</evidence>
<dbReference type="EC" id="3.5.4.5" evidence="4 15"/>
<dbReference type="GO" id="GO:0004126">
    <property type="term" value="F:cytidine deaminase activity"/>
    <property type="evidence" value="ECO:0007669"/>
    <property type="project" value="UniProtKB-UniRule"/>
</dbReference>
<evidence type="ECO:0000256" key="9">
    <source>
        <dbReference type="ARBA" id="ARBA00032005"/>
    </source>
</evidence>
<dbReference type="Proteomes" id="UP000250223">
    <property type="component" value="Unassembled WGS sequence"/>
</dbReference>
<evidence type="ECO:0000256" key="8">
    <source>
        <dbReference type="ARBA" id="ARBA00022833"/>
    </source>
</evidence>
<keyword evidence="6 14" id="KW-0479">Metal-binding</keyword>
<sequence length="135" mass="14977">MNNIDYKELIKKAIEARALAYVPYSNFRVGAAILTEDNSIYNGCNIENASYGATNCAERTAIFKAVSEGKTKIKAIAVIGRKDEFTYPCGICRQVIAEFADKDTIVILAKNIDEYEVKTLEEILPGAFTQKDLNI</sequence>
<dbReference type="AlphaFoldDB" id="A0A240APG1"/>
<keyword evidence="8 14" id="KW-0862">Zinc</keyword>
<name>A0A240APG1_CLOCO</name>
<comment type="catalytic activity">
    <reaction evidence="10 15">
        <text>2'-deoxycytidine + H2O + H(+) = 2'-deoxyuridine + NH4(+)</text>
        <dbReference type="Rhea" id="RHEA:13433"/>
        <dbReference type="ChEBI" id="CHEBI:15377"/>
        <dbReference type="ChEBI" id="CHEBI:15378"/>
        <dbReference type="ChEBI" id="CHEBI:15698"/>
        <dbReference type="ChEBI" id="CHEBI:16450"/>
        <dbReference type="ChEBI" id="CHEBI:28938"/>
        <dbReference type="EC" id="3.5.4.5"/>
    </reaction>
</comment>
<evidence type="ECO:0000259" key="16">
    <source>
        <dbReference type="PROSITE" id="PS51747"/>
    </source>
</evidence>
<feature type="domain" description="CMP/dCMP-type deaminase" evidence="16">
    <location>
        <begin position="4"/>
        <end position="131"/>
    </location>
</feature>
<evidence type="ECO:0000313" key="18">
    <source>
        <dbReference type="Proteomes" id="UP000250223"/>
    </source>
</evidence>
<dbReference type="Pfam" id="PF00383">
    <property type="entry name" value="dCMP_cyt_deam_1"/>
    <property type="match status" value="1"/>
</dbReference>
<dbReference type="InterPro" id="IPR002125">
    <property type="entry name" value="CMP_dCMP_dom"/>
</dbReference>
<feature type="binding site" evidence="14">
    <location>
        <position position="89"/>
    </location>
    <ligand>
        <name>Zn(2+)</name>
        <dbReference type="ChEBI" id="CHEBI:29105"/>
        <note>catalytic</note>
    </ligand>
</feature>
<organism evidence="17 18">
    <name type="scientific">Clostridium cochlearium</name>
    <dbReference type="NCBI Taxonomy" id="1494"/>
    <lineage>
        <taxon>Bacteria</taxon>
        <taxon>Bacillati</taxon>
        <taxon>Bacillota</taxon>
        <taxon>Clostridia</taxon>
        <taxon>Eubacteriales</taxon>
        <taxon>Clostridiaceae</taxon>
        <taxon>Clostridium</taxon>
    </lineage>
</organism>
<dbReference type="NCBIfam" id="TIGR01354">
    <property type="entry name" value="cyt_deam_tetra"/>
    <property type="match status" value="1"/>
</dbReference>
<comment type="function">
    <text evidence="2 15">This enzyme scavenges exogenous and endogenous cytidine and 2'-deoxycytidine for UMP synthesis.</text>
</comment>
<accession>A0A240APG1</accession>
<dbReference type="SUPFAM" id="SSF53927">
    <property type="entry name" value="Cytidine deaminase-like"/>
    <property type="match status" value="1"/>
</dbReference>
<evidence type="ECO:0000256" key="7">
    <source>
        <dbReference type="ARBA" id="ARBA00022801"/>
    </source>
</evidence>
<dbReference type="InterPro" id="IPR006262">
    <property type="entry name" value="Cyt_deam_tetra"/>
</dbReference>
<evidence type="ECO:0000313" key="17">
    <source>
        <dbReference type="EMBL" id="SQB33901.1"/>
    </source>
</evidence>
<evidence type="ECO:0000256" key="14">
    <source>
        <dbReference type="PIRSR" id="PIRSR606262-3"/>
    </source>
</evidence>
<feature type="binding site" evidence="14">
    <location>
        <position position="56"/>
    </location>
    <ligand>
        <name>Zn(2+)</name>
        <dbReference type="ChEBI" id="CHEBI:29105"/>
        <note>catalytic</note>
    </ligand>
</feature>
<gene>
    <name evidence="17" type="primary">cdd</name>
    <name evidence="17" type="ORF">NCTC13028_00778</name>
</gene>
<dbReference type="GO" id="GO:0008270">
    <property type="term" value="F:zinc ion binding"/>
    <property type="evidence" value="ECO:0007669"/>
    <property type="project" value="UniProtKB-UniRule"/>
</dbReference>
<dbReference type="PANTHER" id="PTHR11644:SF2">
    <property type="entry name" value="CYTIDINE DEAMINASE"/>
    <property type="match status" value="1"/>
</dbReference>